<name>A0ABQ2M7P7_9ACTN</name>
<sequence>MRFSSSFGPRGSPGRGRVTSVTTLCALGLGPLLFPLVGLVAAAWGTGAFFALCGALCLLAAATGLSPVLRGVGL</sequence>
<proteinExistence type="predicted"/>
<keyword evidence="1" id="KW-0812">Transmembrane</keyword>
<keyword evidence="3" id="KW-1185">Reference proteome</keyword>
<evidence type="ECO:0000313" key="3">
    <source>
        <dbReference type="Proteomes" id="UP000656881"/>
    </source>
</evidence>
<reference evidence="3" key="1">
    <citation type="journal article" date="2019" name="Int. J. Syst. Evol. Microbiol.">
        <title>The Global Catalogue of Microorganisms (GCM) 10K type strain sequencing project: providing services to taxonomists for standard genome sequencing and annotation.</title>
        <authorList>
            <consortium name="The Broad Institute Genomics Platform"/>
            <consortium name="The Broad Institute Genome Sequencing Center for Infectious Disease"/>
            <person name="Wu L."/>
            <person name="Ma J."/>
        </authorList>
    </citation>
    <scope>NUCLEOTIDE SEQUENCE [LARGE SCALE GENOMIC DNA]</scope>
    <source>
        <strain evidence="3">CGMCC 4.7349</strain>
    </source>
</reference>
<evidence type="ECO:0008006" key="4">
    <source>
        <dbReference type="Google" id="ProtNLM"/>
    </source>
</evidence>
<feature type="transmembrane region" description="Helical" evidence="1">
    <location>
        <begin position="48"/>
        <end position="69"/>
    </location>
</feature>
<dbReference type="EMBL" id="BMNG01000009">
    <property type="protein sequence ID" value="GGO47846.1"/>
    <property type="molecule type" value="Genomic_DNA"/>
</dbReference>
<protein>
    <recommendedName>
        <fullName evidence="4">MFS transporter</fullName>
    </recommendedName>
</protein>
<gene>
    <name evidence="2" type="ORF">GCM10012286_42080</name>
</gene>
<feature type="transmembrane region" description="Helical" evidence="1">
    <location>
        <begin position="21"/>
        <end position="42"/>
    </location>
</feature>
<evidence type="ECO:0000256" key="1">
    <source>
        <dbReference type="SAM" id="Phobius"/>
    </source>
</evidence>
<organism evidence="2 3">
    <name type="scientific">Streptomyces lasiicapitis</name>
    <dbReference type="NCBI Taxonomy" id="1923961"/>
    <lineage>
        <taxon>Bacteria</taxon>
        <taxon>Bacillati</taxon>
        <taxon>Actinomycetota</taxon>
        <taxon>Actinomycetes</taxon>
        <taxon>Kitasatosporales</taxon>
        <taxon>Streptomycetaceae</taxon>
        <taxon>Streptomyces</taxon>
    </lineage>
</organism>
<accession>A0ABQ2M7P7</accession>
<keyword evidence="1" id="KW-1133">Transmembrane helix</keyword>
<keyword evidence="1" id="KW-0472">Membrane</keyword>
<evidence type="ECO:0000313" key="2">
    <source>
        <dbReference type="EMBL" id="GGO47846.1"/>
    </source>
</evidence>
<dbReference type="Proteomes" id="UP000656881">
    <property type="component" value="Unassembled WGS sequence"/>
</dbReference>
<comment type="caution">
    <text evidence="2">The sequence shown here is derived from an EMBL/GenBank/DDBJ whole genome shotgun (WGS) entry which is preliminary data.</text>
</comment>